<dbReference type="RefSeq" id="WP_157304348.1">
    <property type="nucleotide sequence ID" value="NZ_WRXN01000001.1"/>
</dbReference>
<proteinExistence type="predicted"/>
<keyword evidence="2" id="KW-1185">Reference proteome</keyword>
<dbReference type="Proteomes" id="UP000461730">
    <property type="component" value="Unassembled WGS sequence"/>
</dbReference>
<sequence>MKTTYLILLSVIVSSCNYNNDVEEFADYDLLETLYHQHDTLIRYGDTVKIVNSKLDTTIIETGIFTYLQYDFPLTVPYRLIILSRKANGLKQQGKEAEANVFFKKVIDFYQHERPHYFKYIFDMKEYFQFEINAAILCSYAYENLKDLENAIMILEPFLANTEARSSRIQERYIQLCTGRRGK</sequence>
<evidence type="ECO:0008006" key="3">
    <source>
        <dbReference type="Google" id="ProtNLM"/>
    </source>
</evidence>
<dbReference type="PROSITE" id="PS51257">
    <property type="entry name" value="PROKAR_LIPOPROTEIN"/>
    <property type="match status" value="1"/>
</dbReference>
<dbReference type="EMBL" id="WRXN01000001">
    <property type="protein sequence ID" value="MVT06980.1"/>
    <property type="molecule type" value="Genomic_DNA"/>
</dbReference>
<evidence type="ECO:0000313" key="2">
    <source>
        <dbReference type="Proteomes" id="UP000461730"/>
    </source>
</evidence>
<dbReference type="AlphaFoldDB" id="A0A7K1TY56"/>
<evidence type="ECO:0000313" key="1">
    <source>
        <dbReference type="EMBL" id="MVT06980.1"/>
    </source>
</evidence>
<comment type="caution">
    <text evidence="1">The sequence shown here is derived from an EMBL/GenBank/DDBJ whole genome shotgun (WGS) entry which is preliminary data.</text>
</comment>
<gene>
    <name evidence="1" type="ORF">GO493_01810</name>
</gene>
<reference evidence="1 2" key="1">
    <citation type="submission" date="2019-12" db="EMBL/GenBank/DDBJ databases">
        <title>Chitinophaga sp. strain ysch24 (GDMCC 1.1355), whole genome shotgun sequence.</title>
        <authorList>
            <person name="Zhang X."/>
        </authorList>
    </citation>
    <scope>NUCLEOTIDE SEQUENCE [LARGE SCALE GENOMIC DNA]</scope>
    <source>
        <strain evidence="2">ysch24</strain>
    </source>
</reference>
<organism evidence="1 2">
    <name type="scientific">Chitinophaga tropicalis</name>
    <dbReference type="NCBI Taxonomy" id="2683588"/>
    <lineage>
        <taxon>Bacteria</taxon>
        <taxon>Pseudomonadati</taxon>
        <taxon>Bacteroidota</taxon>
        <taxon>Chitinophagia</taxon>
        <taxon>Chitinophagales</taxon>
        <taxon>Chitinophagaceae</taxon>
        <taxon>Chitinophaga</taxon>
    </lineage>
</organism>
<name>A0A7K1TY56_9BACT</name>
<accession>A0A7K1TY56</accession>
<protein>
    <recommendedName>
        <fullName evidence="3">Tetratricopeptide repeat protein</fullName>
    </recommendedName>
</protein>